<evidence type="ECO:0000313" key="1">
    <source>
        <dbReference type="EMBL" id="KAK4363017.1"/>
    </source>
</evidence>
<organism evidence="1 2">
    <name type="scientific">Anisodus tanguticus</name>
    <dbReference type="NCBI Taxonomy" id="243964"/>
    <lineage>
        <taxon>Eukaryota</taxon>
        <taxon>Viridiplantae</taxon>
        <taxon>Streptophyta</taxon>
        <taxon>Embryophyta</taxon>
        <taxon>Tracheophyta</taxon>
        <taxon>Spermatophyta</taxon>
        <taxon>Magnoliopsida</taxon>
        <taxon>eudicotyledons</taxon>
        <taxon>Gunneridae</taxon>
        <taxon>Pentapetalae</taxon>
        <taxon>asterids</taxon>
        <taxon>lamiids</taxon>
        <taxon>Solanales</taxon>
        <taxon>Solanaceae</taxon>
        <taxon>Solanoideae</taxon>
        <taxon>Hyoscyameae</taxon>
        <taxon>Anisodus</taxon>
    </lineage>
</organism>
<comment type="caution">
    <text evidence="1">The sequence shown here is derived from an EMBL/GenBank/DDBJ whole genome shotgun (WGS) entry which is preliminary data.</text>
</comment>
<accession>A0AAE1S5A0</accession>
<evidence type="ECO:0000313" key="2">
    <source>
        <dbReference type="Proteomes" id="UP001291623"/>
    </source>
</evidence>
<sequence>MATSRITIGTMARLVVLKTEKRNKKKSAASNSILSALMRFTDTLVSKLGKFELSFFSIGAKLYLDSK</sequence>
<name>A0AAE1S5A0_9SOLA</name>
<dbReference type="EMBL" id="JAVYJV010000009">
    <property type="protein sequence ID" value="KAK4363017.1"/>
    <property type="molecule type" value="Genomic_DNA"/>
</dbReference>
<protein>
    <submittedName>
        <fullName evidence="1">Uncharacterized protein</fullName>
    </submittedName>
</protein>
<dbReference type="AlphaFoldDB" id="A0AAE1S5A0"/>
<gene>
    <name evidence="1" type="ORF">RND71_018258</name>
</gene>
<proteinExistence type="predicted"/>
<dbReference type="Proteomes" id="UP001291623">
    <property type="component" value="Unassembled WGS sequence"/>
</dbReference>
<keyword evidence="2" id="KW-1185">Reference proteome</keyword>
<reference evidence="1" key="1">
    <citation type="submission" date="2023-12" db="EMBL/GenBank/DDBJ databases">
        <title>Genome assembly of Anisodus tanguticus.</title>
        <authorList>
            <person name="Wang Y.-J."/>
        </authorList>
    </citation>
    <scope>NUCLEOTIDE SEQUENCE</scope>
    <source>
        <strain evidence="1">KB-2021</strain>
        <tissue evidence="1">Leaf</tissue>
    </source>
</reference>